<evidence type="ECO:0000313" key="2">
    <source>
        <dbReference type="Proteomes" id="UP000093737"/>
    </source>
</evidence>
<dbReference type="SUPFAM" id="SSF56059">
    <property type="entry name" value="Glutathione synthetase ATP-binding domain-like"/>
    <property type="match status" value="1"/>
</dbReference>
<name>A0AA91F3F8_RHILI</name>
<sequence>MILILADAFDSHVDAVEIYLRQSGSEFSRLNLDVESLRQTSISFDGDIWVFSQNGIETSSADISCVWARRLTVSLTLEQQNLKEDVTSKIWRAEWNRCLYGLYAHLRDIFWMNPIAAASLADNKYFQFQVAKSQGFLLPPILSSNSKIDLLKFAERSESVAVKFMSQDIYMMPNGEFKGVYVNKIDKDDLSEFGGHDENPITLQKYIRKSYEVRHTYVDGSHFSCKIESQLSSRASIDWRRYDVPNTPHSAIASPPEVIRRINSIMSKLGLYYGAFDFIVDDDDRWWYLEVNSSGQWLWIEDLVGLPISARVAESLAQRSIVRN</sequence>
<dbReference type="GO" id="GO:0005737">
    <property type="term" value="C:cytoplasm"/>
    <property type="evidence" value="ECO:0007669"/>
    <property type="project" value="TreeGrafter"/>
</dbReference>
<dbReference type="Gene3D" id="3.30.470.20">
    <property type="entry name" value="ATP-grasp fold, B domain"/>
    <property type="match status" value="1"/>
</dbReference>
<proteinExistence type="predicted"/>
<dbReference type="PANTHER" id="PTHR21621">
    <property type="entry name" value="RIBOSOMAL PROTEIN S6 MODIFICATION PROTEIN"/>
    <property type="match status" value="1"/>
</dbReference>
<dbReference type="AlphaFoldDB" id="A0AA91F3F8"/>
<dbReference type="GO" id="GO:0009432">
    <property type="term" value="P:SOS response"/>
    <property type="evidence" value="ECO:0007669"/>
    <property type="project" value="TreeGrafter"/>
</dbReference>
<dbReference type="GO" id="GO:0018169">
    <property type="term" value="F:ribosomal S6-glutamic acid ligase activity"/>
    <property type="evidence" value="ECO:0007669"/>
    <property type="project" value="TreeGrafter"/>
</dbReference>
<reference evidence="1 2" key="1">
    <citation type="submission" date="2016-05" db="EMBL/GenBank/DDBJ databases">
        <authorList>
            <person name="Ramsay J.P."/>
        </authorList>
    </citation>
    <scope>NUCLEOTIDE SEQUENCE [LARGE SCALE GENOMIC DNA]</scope>
    <source>
        <strain evidence="1 2">NZP2042</strain>
    </source>
</reference>
<evidence type="ECO:0008006" key="3">
    <source>
        <dbReference type="Google" id="ProtNLM"/>
    </source>
</evidence>
<dbReference type="Proteomes" id="UP000093737">
    <property type="component" value="Unassembled WGS sequence"/>
</dbReference>
<gene>
    <name evidence="1" type="ORF">A8145_22755</name>
</gene>
<dbReference type="PANTHER" id="PTHR21621:SF0">
    <property type="entry name" value="BETA-CITRYLGLUTAMATE SYNTHASE B-RELATED"/>
    <property type="match status" value="1"/>
</dbReference>
<comment type="caution">
    <text evidence="1">The sequence shown here is derived from an EMBL/GenBank/DDBJ whole genome shotgun (WGS) entry which is preliminary data.</text>
</comment>
<protein>
    <recommendedName>
        <fullName evidence="3">ATP-grasp domain-containing protein</fullName>
    </recommendedName>
</protein>
<evidence type="ECO:0000313" key="1">
    <source>
        <dbReference type="EMBL" id="OBQ60759.1"/>
    </source>
</evidence>
<dbReference type="EMBL" id="LYTK01000021">
    <property type="protein sequence ID" value="OBQ60759.1"/>
    <property type="molecule type" value="Genomic_DNA"/>
</dbReference>
<accession>A0AA91F3F8</accession>
<organism evidence="1 2">
    <name type="scientific">Rhizobium loti</name>
    <name type="common">Mesorhizobium loti</name>
    <dbReference type="NCBI Taxonomy" id="381"/>
    <lineage>
        <taxon>Bacteria</taxon>
        <taxon>Pseudomonadati</taxon>
        <taxon>Pseudomonadota</taxon>
        <taxon>Alphaproteobacteria</taxon>
        <taxon>Hyphomicrobiales</taxon>
        <taxon>Phyllobacteriaceae</taxon>
        <taxon>Mesorhizobium</taxon>
    </lineage>
</organism>